<name>A0AAW1X0W9_RUBAR</name>
<comment type="caution">
    <text evidence="2">The sequence shown here is derived from an EMBL/GenBank/DDBJ whole genome shotgun (WGS) entry which is preliminary data.</text>
</comment>
<accession>A0AAW1X0W9</accession>
<keyword evidence="1" id="KW-1133">Transmembrane helix</keyword>
<keyword evidence="1" id="KW-0472">Membrane</keyword>
<proteinExistence type="predicted"/>
<sequence>MEATNATETLTEAEALESRNAIRCIKVGLLLSRLQPSPNRRLNTAIDHQDTTPEKEEELKREIGDLKMEVVRERLRNKRIKLCGLLELSLEVSLLILALSTLLFAIAFGNGASSVLRD</sequence>
<dbReference type="Proteomes" id="UP001457282">
    <property type="component" value="Unassembled WGS sequence"/>
</dbReference>
<dbReference type="AlphaFoldDB" id="A0AAW1X0W9"/>
<gene>
    <name evidence="2" type="ORF">M0R45_027570</name>
</gene>
<protein>
    <submittedName>
        <fullName evidence="2">Uncharacterized protein</fullName>
    </submittedName>
</protein>
<dbReference type="EMBL" id="JBEDUW010000005">
    <property type="protein sequence ID" value="KAK9930533.1"/>
    <property type="molecule type" value="Genomic_DNA"/>
</dbReference>
<organism evidence="2 3">
    <name type="scientific">Rubus argutus</name>
    <name type="common">Southern blackberry</name>
    <dbReference type="NCBI Taxonomy" id="59490"/>
    <lineage>
        <taxon>Eukaryota</taxon>
        <taxon>Viridiplantae</taxon>
        <taxon>Streptophyta</taxon>
        <taxon>Embryophyta</taxon>
        <taxon>Tracheophyta</taxon>
        <taxon>Spermatophyta</taxon>
        <taxon>Magnoliopsida</taxon>
        <taxon>eudicotyledons</taxon>
        <taxon>Gunneridae</taxon>
        <taxon>Pentapetalae</taxon>
        <taxon>rosids</taxon>
        <taxon>fabids</taxon>
        <taxon>Rosales</taxon>
        <taxon>Rosaceae</taxon>
        <taxon>Rosoideae</taxon>
        <taxon>Rosoideae incertae sedis</taxon>
        <taxon>Rubus</taxon>
    </lineage>
</organism>
<keyword evidence="1" id="KW-0812">Transmembrane</keyword>
<keyword evidence="3" id="KW-1185">Reference proteome</keyword>
<evidence type="ECO:0000313" key="2">
    <source>
        <dbReference type="EMBL" id="KAK9930533.1"/>
    </source>
</evidence>
<evidence type="ECO:0000313" key="3">
    <source>
        <dbReference type="Proteomes" id="UP001457282"/>
    </source>
</evidence>
<reference evidence="2 3" key="1">
    <citation type="journal article" date="2023" name="G3 (Bethesda)">
        <title>A chromosome-length genome assembly and annotation of blackberry (Rubus argutus, cv. 'Hillquist').</title>
        <authorList>
            <person name="Bruna T."/>
            <person name="Aryal R."/>
            <person name="Dudchenko O."/>
            <person name="Sargent D.J."/>
            <person name="Mead D."/>
            <person name="Buti M."/>
            <person name="Cavallini A."/>
            <person name="Hytonen T."/>
            <person name="Andres J."/>
            <person name="Pham M."/>
            <person name="Weisz D."/>
            <person name="Mascagni F."/>
            <person name="Usai G."/>
            <person name="Natali L."/>
            <person name="Bassil N."/>
            <person name="Fernandez G.E."/>
            <person name="Lomsadze A."/>
            <person name="Armour M."/>
            <person name="Olukolu B."/>
            <person name="Poorten T."/>
            <person name="Britton C."/>
            <person name="Davik J."/>
            <person name="Ashrafi H."/>
            <person name="Aiden E.L."/>
            <person name="Borodovsky M."/>
            <person name="Worthington M."/>
        </authorList>
    </citation>
    <scope>NUCLEOTIDE SEQUENCE [LARGE SCALE GENOMIC DNA]</scope>
    <source>
        <strain evidence="2">PI 553951</strain>
    </source>
</reference>
<feature type="transmembrane region" description="Helical" evidence="1">
    <location>
        <begin position="82"/>
        <end position="108"/>
    </location>
</feature>
<evidence type="ECO:0000256" key="1">
    <source>
        <dbReference type="SAM" id="Phobius"/>
    </source>
</evidence>